<feature type="region of interest" description="Disordered" evidence="1">
    <location>
        <begin position="1"/>
        <end position="88"/>
    </location>
</feature>
<feature type="compositionally biased region" description="Low complexity" evidence="1">
    <location>
        <begin position="13"/>
        <end position="29"/>
    </location>
</feature>
<reference evidence="2" key="1">
    <citation type="journal article" date="2020" name="Fungal Divers.">
        <title>Resolving the Mortierellaceae phylogeny through synthesis of multi-gene phylogenetics and phylogenomics.</title>
        <authorList>
            <person name="Vandepol N."/>
            <person name="Liber J."/>
            <person name="Desiro A."/>
            <person name="Na H."/>
            <person name="Kennedy M."/>
            <person name="Barry K."/>
            <person name="Grigoriev I.V."/>
            <person name="Miller A.N."/>
            <person name="O'Donnell K."/>
            <person name="Stajich J.E."/>
            <person name="Bonito G."/>
        </authorList>
    </citation>
    <scope>NUCLEOTIDE SEQUENCE</scope>
    <source>
        <strain evidence="2">NRRL 6426</strain>
    </source>
</reference>
<comment type="caution">
    <text evidence="2">The sequence shown here is derived from an EMBL/GenBank/DDBJ whole genome shotgun (WGS) entry which is preliminary data.</text>
</comment>
<evidence type="ECO:0000313" key="3">
    <source>
        <dbReference type="Proteomes" id="UP000748756"/>
    </source>
</evidence>
<feature type="non-terminal residue" evidence="2">
    <location>
        <position position="116"/>
    </location>
</feature>
<dbReference type="AlphaFoldDB" id="A0A9P5R079"/>
<dbReference type="OrthoDB" id="2438789at2759"/>
<accession>A0A9P5R079</accession>
<gene>
    <name evidence="2" type="ORF">BG015_006272</name>
</gene>
<feature type="compositionally biased region" description="Pro residues" evidence="1">
    <location>
        <begin position="1"/>
        <end position="12"/>
    </location>
</feature>
<dbReference type="Proteomes" id="UP000748756">
    <property type="component" value="Unassembled WGS sequence"/>
</dbReference>
<proteinExistence type="predicted"/>
<evidence type="ECO:0000313" key="2">
    <source>
        <dbReference type="EMBL" id="KAF9119643.1"/>
    </source>
</evidence>
<feature type="non-terminal residue" evidence="2">
    <location>
        <position position="1"/>
    </location>
</feature>
<feature type="compositionally biased region" description="Polar residues" evidence="1">
    <location>
        <begin position="30"/>
        <end position="50"/>
    </location>
</feature>
<organism evidence="2 3">
    <name type="scientific">Linnemannia schmuckeri</name>
    <dbReference type="NCBI Taxonomy" id="64567"/>
    <lineage>
        <taxon>Eukaryota</taxon>
        <taxon>Fungi</taxon>
        <taxon>Fungi incertae sedis</taxon>
        <taxon>Mucoromycota</taxon>
        <taxon>Mortierellomycotina</taxon>
        <taxon>Mortierellomycetes</taxon>
        <taxon>Mortierellales</taxon>
        <taxon>Mortierellaceae</taxon>
        <taxon>Linnemannia</taxon>
    </lineage>
</organism>
<name>A0A9P5R079_9FUNG</name>
<keyword evidence="3" id="KW-1185">Reference proteome</keyword>
<evidence type="ECO:0000256" key="1">
    <source>
        <dbReference type="SAM" id="MobiDB-lite"/>
    </source>
</evidence>
<protein>
    <submittedName>
        <fullName evidence="2">Uncharacterized protein</fullName>
    </submittedName>
</protein>
<sequence>PHTPSFFPPPPSHFGSSTPTSPRTPSSPTIDLTSTVPNTHSTSVPSNDELQLTDDVSDTSSVGLSPSEEVDLDPLSSPAAIDQPMSKRRAKRLRYKSVRLHAFTVDQASRTLLSFV</sequence>
<dbReference type="EMBL" id="JAAAUQ010002975">
    <property type="protein sequence ID" value="KAF9119643.1"/>
    <property type="molecule type" value="Genomic_DNA"/>
</dbReference>